<sequence>MFTINAHDSARRGTPRRVTRLLAVPILAILLGLPRFAAKPASFDAAAYDAIHPKLSAAIEERTSGEGCGGWYEAYAQAHTAVRSGRDPHPRYAVMVSFASGLADRLTCSLTVLLYAVLSNRAYEYVWYGNHVLWESLQSRWIDWRAPPRNLTLGKIARGGRGGDDDPVLPVVEENHFWAQPERSELLMPFYSQSGRVHERLKTMFSNSDVSAGGALHDVVLWELNHGMVGAMMDNPWISGRLKSMGLTLDTVTHCLFNLAYTPSPAALAPLKGSDLLEKLMDPLSFVIAIQVRIGDQVFWGQDNATQALSTGAPYFDCAQQLTAELERAPEFGGLGDAGAGSGGGDKSAVQAALQSIGAFQQADARESEQPARKVYWMLISDSALLRKAAKTAYGGGGRLLVAEDLPIDHVQDYARNGQGGLHAAASELWLFGQAHIHIVTGHSNYGRLGAMAGKQRPMIYGVHNHGHRTCKLGRPDPMDDIFTWAIWMRRSRSSRRSG</sequence>
<evidence type="ECO:0000313" key="1">
    <source>
        <dbReference type="EMBL" id="KAG2486115.1"/>
    </source>
</evidence>
<comment type="caution">
    <text evidence="1">The sequence shown here is derived from an EMBL/GenBank/DDBJ whole genome shotgun (WGS) entry which is preliminary data.</text>
</comment>
<organism evidence="1 2">
    <name type="scientific">Edaphochlamys debaryana</name>
    <dbReference type="NCBI Taxonomy" id="47281"/>
    <lineage>
        <taxon>Eukaryota</taxon>
        <taxon>Viridiplantae</taxon>
        <taxon>Chlorophyta</taxon>
        <taxon>core chlorophytes</taxon>
        <taxon>Chlorophyceae</taxon>
        <taxon>CS clade</taxon>
        <taxon>Chlamydomonadales</taxon>
        <taxon>Chlamydomonadales incertae sedis</taxon>
        <taxon>Edaphochlamys</taxon>
    </lineage>
</organism>
<protein>
    <submittedName>
        <fullName evidence="1">Uncharacterized protein</fullName>
    </submittedName>
</protein>
<keyword evidence="2" id="KW-1185">Reference proteome</keyword>
<name>A0A836BRE8_9CHLO</name>
<evidence type="ECO:0000313" key="2">
    <source>
        <dbReference type="Proteomes" id="UP000612055"/>
    </source>
</evidence>
<dbReference type="EMBL" id="JAEHOE010000117">
    <property type="protein sequence ID" value="KAG2486115.1"/>
    <property type="molecule type" value="Genomic_DNA"/>
</dbReference>
<dbReference type="AlphaFoldDB" id="A0A836BRE8"/>
<dbReference type="OrthoDB" id="543231at2759"/>
<accession>A0A836BRE8</accession>
<reference evidence="1" key="1">
    <citation type="journal article" date="2020" name="bioRxiv">
        <title>Comparative genomics of Chlamydomonas.</title>
        <authorList>
            <person name="Craig R.J."/>
            <person name="Hasan A.R."/>
            <person name="Ness R.W."/>
            <person name="Keightley P.D."/>
        </authorList>
    </citation>
    <scope>NUCLEOTIDE SEQUENCE</scope>
    <source>
        <strain evidence="1">CCAP 11/70</strain>
    </source>
</reference>
<dbReference type="Proteomes" id="UP000612055">
    <property type="component" value="Unassembled WGS sequence"/>
</dbReference>
<proteinExistence type="predicted"/>
<gene>
    <name evidence="1" type="ORF">HYH03_015210</name>
</gene>